<reference evidence="1 2" key="1">
    <citation type="journal article" date="2011" name="Genome Biol.">
        <title>Comparative genome sequence analysis underscores mycoparasitism as the ancestral life style of Trichoderma.</title>
        <authorList>
            <person name="Kubicek C.P."/>
            <person name="Herrera-Estrella A."/>
            <person name="Seidl-Seiboth V."/>
            <person name="Martinez D.A."/>
            <person name="Druzhinina I.S."/>
            <person name="Thon M."/>
            <person name="Zeilinger S."/>
            <person name="Casas-Flores S."/>
            <person name="Horwitz B.A."/>
            <person name="Mukherjee P.K."/>
            <person name="Mukherjee M."/>
            <person name="Kredics L."/>
            <person name="Alcaraz L.D."/>
            <person name="Aerts A."/>
            <person name="Antal Z."/>
            <person name="Atanasova L."/>
            <person name="Cervantes-Badillo M.G."/>
            <person name="Challacombe J."/>
            <person name="Chertkov O."/>
            <person name="McCluskey K."/>
            <person name="Coulpier F."/>
            <person name="Deshpande N."/>
            <person name="von Doehren H."/>
            <person name="Ebbole D.J."/>
            <person name="Esquivel-Naranjo E.U."/>
            <person name="Fekete E."/>
            <person name="Flipphi M."/>
            <person name="Glaser F."/>
            <person name="Gomez-Rodriguez E.Y."/>
            <person name="Gruber S."/>
            <person name="Han C."/>
            <person name="Henrissat B."/>
            <person name="Hermosa R."/>
            <person name="Hernandez-Onate M."/>
            <person name="Karaffa L."/>
            <person name="Kosti I."/>
            <person name="Le Crom S."/>
            <person name="Lindquist E."/>
            <person name="Lucas S."/>
            <person name="Luebeck M."/>
            <person name="Luebeck P.S."/>
            <person name="Margeot A."/>
            <person name="Metz B."/>
            <person name="Misra M."/>
            <person name="Nevalainen H."/>
            <person name="Omann M."/>
            <person name="Packer N."/>
            <person name="Perrone G."/>
            <person name="Uresti-Rivera E.E."/>
            <person name="Salamov A."/>
            <person name="Schmoll M."/>
            <person name="Seiboth B."/>
            <person name="Shapiro H."/>
            <person name="Sukno S."/>
            <person name="Tamayo-Ramos J.A."/>
            <person name="Tisch D."/>
            <person name="Wiest A."/>
            <person name="Wilkinson H.H."/>
            <person name="Zhang M."/>
            <person name="Coutinho P.M."/>
            <person name="Kenerley C.M."/>
            <person name="Monte E."/>
            <person name="Baker S.E."/>
            <person name="Grigoriev I.V."/>
        </authorList>
    </citation>
    <scope>NUCLEOTIDE SEQUENCE [LARGE SCALE GENOMIC DNA]</scope>
    <source>
        <strain evidence="2">ATCC 20476 / IMI 206040</strain>
    </source>
</reference>
<keyword evidence="2" id="KW-1185">Reference proteome</keyword>
<feature type="non-terminal residue" evidence="1">
    <location>
        <position position="1"/>
    </location>
</feature>
<organism evidence="1 2">
    <name type="scientific">Hypocrea atroviridis (strain ATCC 20476 / IMI 206040)</name>
    <name type="common">Trichoderma atroviride</name>
    <dbReference type="NCBI Taxonomy" id="452589"/>
    <lineage>
        <taxon>Eukaryota</taxon>
        <taxon>Fungi</taxon>
        <taxon>Dikarya</taxon>
        <taxon>Ascomycota</taxon>
        <taxon>Pezizomycotina</taxon>
        <taxon>Sordariomycetes</taxon>
        <taxon>Hypocreomycetidae</taxon>
        <taxon>Hypocreales</taxon>
        <taxon>Hypocreaceae</taxon>
        <taxon>Trichoderma</taxon>
    </lineage>
</organism>
<name>G9P3B2_HYPAI</name>
<dbReference type="AlphaFoldDB" id="G9P3B2"/>
<dbReference type="GeneID" id="25783507"/>
<accession>G9P3B2</accession>
<dbReference type="EMBL" id="ABDG02000026">
    <property type="protein sequence ID" value="EHK42873.1"/>
    <property type="molecule type" value="Genomic_DNA"/>
</dbReference>
<dbReference type="Proteomes" id="UP000005426">
    <property type="component" value="Unassembled WGS sequence"/>
</dbReference>
<comment type="caution">
    <text evidence="1">The sequence shown here is derived from an EMBL/GenBank/DDBJ whole genome shotgun (WGS) entry which is preliminary data.</text>
</comment>
<gene>
    <name evidence="1" type="ORF">TRIATDRAFT_320225</name>
</gene>
<proteinExistence type="predicted"/>
<dbReference type="HOGENOM" id="CLU_1699694_0_0_1"/>
<sequence length="155" mass="16834">ACQNCCPRPTSKWPLPLDAGATGTPVASHFFIVVTECGRRHLLQRGGRSCPNEARPAPITPLEATGACPWPGWPGPLARQEPGAEAAGKAQGVVSYKHLQVLHRERSLRYCNTIRPTSDSICHRRGPHGRSSGPLPWLAPLREEERLGLGQHSTL</sequence>
<evidence type="ECO:0000313" key="2">
    <source>
        <dbReference type="Proteomes" id="UP000005426"/>
    </source>
</evidence>
<dbReference type="KEGG" id="tatv:25783507"/>
<protein>
    <submittedName>
        <fullName evidence="1">Uncharacterized protein</fullName>
    </submittedName>
</protein>
<evidence type="ECO:0000313" key="1">
    <source>
        <dbReference type="EMBL" id="EHK42873.1"/>
    </source>
</evidence>
<dbReference type="OrthoDB" id="10617126at2759"/>